<dbReference type="PATRIC" id="fig|159743.3.peg.5836"/>
<keyword evidence="3" id="KW-1185">Reference proteome</keyword>
<accession>A0A0D7WUE8</accession>
<gene>
    <name evidence="2" type="ORF">QD47_26295</name>
</gene>
<feature type="domain" description="Helicase XPB/Ssl2 N-terminal" evidence="1">
    <location>
        <begin position="365"/>
        <end position="480"/>
    </location>
</feature>
<name>A0A0D7WUE8_9BACL</name>
<protein>
    <recommendedName>
        <fullName evidence="1">Helicase XPB/Ssl2 N-terminal domain-containing protein</fullName>
    </recommendedName>
</protein>
<proteinExistence type="predicted"/>
<organism evidence="2 3">
    <name type="scientific">Paenibacillus terrae</name>
    <dbReference type="NCBI Taxonomy" id="159743"/>
    <lineage>
        <taxon>Bacteria</taxon>
        <taxon>Bacillati</taxon>
        <taxon>Bacillota</taxon>
        <taxon>Bacilli</taxon>
        <taxon>Bacillales</taxon>
        <taxon>Paenibacillaceae</taxon>
        <taxon>Paenibacillus</taxon>
    </lineage>
</organism>
<dbReference type="RefSeq" id="WP_044648890.1">
    <property type="nucleotide sequence ID" value="NZ_JTHP01000086.1"/>
</dbReference>
<dbReference type="OrthoDB" id="2987331at2"/>
<comment type="caution">
    <text evidence="2">The sequence shown here is derived from an EMBL/GenBank/DDBJ whole genome shotgun (WGS) entry which is preliminary data.</text>
</comment>
<dbReference type="EMBL" id="JTHP01000086">
    <property type="protein sequence ID" value="KJD42780.1"/>
    <property type="molecule type" value="Genomic_DNA"/>
</dbReference>
<dbReference type="InterPro" id="IPR032830">
    <property type="entry name" value="XPB/Ssl2_N"/>
</dbReference>
<dbReference type="Pfam" id="PF13625">
    <property type="entry name" value="Helicase_C_3"/>
    <property type="match status" value="1"/>
</dbReference>
<evidence type="ECO:0000313" key="2">
    <source>
        <dbReference type="EMBL" id="KJD42780.1"/>
    </source>
</evidence>
<evidence type="ECO:0000259" key="1">
    <source>
        <dbReference type="Pfam" id="PF13625"/>
    </source>
</evidence>
<dbReference type="AlphaFoldDB" id="A0A0D7WUE8"/>
<reference evidence="2 3" key="1">
    <citation type="submission" date="2014-11" db="EMBL/GenBank/DDBJ databases">
        <title>Draft Genome Sequences of Paenibacillus polymyxa NRRL B-30509 and Paenibacillus terrae NRRL B-30644, Strains from a Poultry Environment that Produce Tridecaptin A and Paenicidins.</title>
        <authorList>
            <person name="van Belkum M.J."/>
            <person name="Lohans C.T."/>
            <person name="Vederas J.C."/>
        </authorList>
    </citation>
    <scope>NUCLEOTIDE SEQUENCE [LARGE SCALE GENOMIC DNA]</scope>
    <source>
        <strain evidence="2 3">NRRL B-30644</strain>
    </source>
</reference>
<evidence type="ECO:0000313" key="3">
    <source>
        <dbReference type="Proteomes" id="UP000032534"/>
    </source>
</evidence>
<sequence length="688" mass="77028">MGVTDTEDGWKELASDELLVLRRCFIRHAGQPMKEEELLWLTRGALSGAETKLALHGLRDRGWLEAVTKSWGERMLYIPVYRLPDLYDMLLEQSQSTMKVMDTDQPLTVHEAMTGLEAELLHVLSRIAVQGVPLTAKGTIHKRSLQKLNELTPFHPEDLTGLGLQYAHAELYPVQTVVMMDLLLSLGLLVKEAVSFRIQEAGLAAWVRLSAWQMRKHILVTLMERYGKAEASMQHFRYMLCVASAHAGPEGWIHIGPLLQWMTQTGLITQGSLSKEDRKSSNPLEFAAIHASPVRIEGNTASDFNFNGQYIDMVKGWLTALTAFGMGDWGLTASGELCFRWNVSVLDMLRSDDEKDAVQEPGTFYVQPDFEILVPPDVAYNVRWKLECFCERVTGDRMVVYRITRDSVTEAIELGMEAKAIPALLDKLSRTGVPDHVRVAVEQWVGDVGRTAFATVTLLRCGTREDADTAARHPGLAGLLERIGERDFIIPASSAAKIRRTLATIGLSPRRELEGVDEPVHRYPLVAETEGICPDSSNSPFDVDDTETTVGETLTGSTQEWPMFSQEGRAGLVYTGRTLHFYEREHTLPDPSDYFPEKSAVPASWTKEWRSYHASTARQLMEQAIRWQAAVGLRIGEKEVKWIPEAVAPGEPWSVTGWYATGMDGETLPRTTLQAGEWSDMRLLVPFT</sequence>
<dbReference type="Proteomes" id="UP000032534">
    <property type="component" value="Unassembled WGS sequence"/>
</dbReference>